<dbReference type="Pfam" id="PF23598">
    <property type="entry name" value="LRR_14"/>
    <property type="match status" value="2"/>
</dbReference>
<accession>A0AAN8WCP7</accession>
<keyword evidence="1" id="KW-0677">Repeat</keyword>
<keyword evidence="2" id="KW-0611">Plant defense</keyword>
<feature type="domain" description="Disease resistance R13L4/SHOC-2-like LRR" evidence="4">
    <location>
        <begin position="193"/>
        <end position="503"/>
    </location>
</feature>
<dbReference type="Pfam" id="PF00931">
    <property type="entry name" value="NB-ARC"/>
    <property type="match status" value="1"/>
</dbReference>
<dbReference type="PANTHER" id="PTHR36766:SF59">
    <property type="entry name" value="DISEASE RESISTANCE PROTEIN RGA2-LIKE"/>
    <property type="match status" value="1"/>
</dbReference>
<dbReference type="PANTHER" id="PTHR36766">
    <property type="entry name" value="PLANT BROAD-SPECTRUM MILDEW RESISTANCE PROTEIN RPW8"/>
    <property type="match status" value="1"/>
</dbReference>
<protein>
    <submittedName>
        <fullName evidence="5">NB-ARC</fullName>
    </submittedName>
</protein>
<dbReference type="GO" id="GO:0043531">
    <property type="term" value="F:ADP binding"/>
    <property type="evidence" value="ECO:0007669"/>
    <property type="project" value="InterPro"/>
</dbReference>
<evidence type="ECO:0000259" key="4">
    <source>
        <dbReference type="Pfam" id="PF23598"/>
    </source>
</evidence>
<sequence>MDHLDIKVWVSVSREFRATVIESATNKKCHLSELETLQSRLWLTIQKNCYLLVLDDVWNEDPDEWDILRSILGRRKDGNRIIITTRSKKTASIMGTTSPYLLTGLDDDSCWALNDVDGGVIEYKMHDLIYDLARSITRNEILVLEDAPPPTIFEDNPPPTDLEKTGLEKTRHASLTYGSGVRRILAEPLEAIHLRTLLVLTPYFCAQRHQLLKFPCLRVLDLSATFLPLPEFIDGIVCLRYLDLSYTHSHTLPAAIGNLHFLQTLNLSGCPNLRELPKLRYTVGLRHLNTFGYKNLRSIPEQLGTFVHLQTLPIYIVERSFGRSVTELRNLNLRGALTIKQLENIRSEEEANLANLMKKEHLETLGLCWGNADPFSVLKGSNAYPHLAVASKDNRINEPPHLVEFDADLGTKVLDWLLPNLTEVVLMNCRNCIQLPTLGLLPLLKTLHLQGMYAITSIGPDFYGDNLERNFPSLIELVLIDFPQLNLWLGTAGRDAFSRLRKLVVRNCPNLVLTPALSSLQYLQLYHCNQAVLGSLESLTTLSTLELNNFLELLSLPGELLRKNYCLTSLNISCCSKLSSLPSELEHLTALKSLTIKSCKELSSLPQGLQNLTALVSLEIDGCNSLISLPEVGVGGLSSLRTVSIVNCQNIASLPLGLEKLTSLEHLTIMLCPSLASLPDSFKHLSTFRSLSIFGVDQLEALPEGLQHVTALQSLELHSCPCLVSLPEWLGNYSSLRSLVISDCCSLKALPESFHRLASLRQLTIHGCPDLQEQCEQFIGKDWLKIAHIPYRNISKIHRSVSERVGSSSQ</sequence>
<dbReference type="InterPro" id="IPR027417">
    <property type="entry name" value="P-loop_NTPase"/>
</dbReference>
<evidence type="ECO:0000256" key="2">
    <source>
        <dbReference type="ARBA" id="ARBA00022821"/>
    </source>
</evidence>
<dbReference type="Gene3D" id="3.40.50.300">
    <property type="entry name" value="P-loop containing nucleotide triphosphate hydrolases"/>
    <property type="match status" value="1"/>
</dbReference>
<evidence type="ECO:0000259" key="3">
    <source>
        <dbReference type="Pfam" id="PF00931"/>
    </source>
</evidence>
<dbReference type="InterPro" id="IPR002182">
    <property type="entry name" value="NB-ARC"/>
</dbReference>
<evidence type="ECO:0000313" key="5">
    <source>
        <dbReference type="EMBL" id="KAK6945892.1"/>
    </source>
</evidence>
<reference evidence="5 6" key="1">
    <citation type="submission" date="2023-12" db="EMBL/GenBank/DDBJ databases">
        <title>A high-quality genome assembly for Dillenia turbinata (Dilleniales).</title>
        <authorList>
            <person name="Chanderbali A."/>
        </authorList>
    </citation>
    <scope>NUCLEOTIDE SEQUENCE [LARGE SCALE GENOMIC DNA]</scope>
    <source>
        <strain evidence="5">LSX21</strain>
        <tissue evidence="5">Leaf</tissue>
    </source>
</reference>
<dbReference type="InterPro" id="IPR055414">
    <property type="entry name" value="LRR_R13L4/SHOC2-like"/>
</dbReference>
<proteinExistence type="predicted"/>
<keyword evidence="6" id="KW-1185">Reference proteome</keyword>
<dbReference type="SUPFAM" id="SSF52540">
    <property type="entry name" value="P-loop containing nucleoside triphosphate hydrolases"/>
    <property type="match status" value="1"/>
</dbReference>
<dbReference type="SUPFAM" id="SSF52047">
    <property type="entry name" value="RNI-like"/>
    <property type="match status" value="1"/>
</dbReference>
<organism evidence="5 6">
    <name type="scientific">Dillenia turbinata</name>
    <dbReference type="NCBI Taxonomy" id="194707"/>
    <lineage>
        <taxon>Eukaryota</taxon>
        <taxon>Viridiplantae</taxon>
        <taxon>Streptophyta</taxon>
        <taxon>Embryophyta</taxon>
        <taxon>Tracheophyta</taxon>
        <taxon>Spermatophyta</taxon>
        <taxon>Magnoliopsida</taxon>
        <taxon>eudicotyledons</taxon>
        <taxon>Gunneridae</taxon>
        <taxon>Pentapetalae</taxon>
        <taxon>Dilleniales</taxon>
        <taxon>Dilleniaceae</taxon>
        <taxon>Dillenia</taxon>
    </lineage>
</organism>
<name>A0AAN8WCP7_9MAGN</name>
<comment type="caution">
    <text evidence="5">The sequence shown here is derived from an EMBL/GenBank/DDBJ whole genome shotgun (WGS) entry which is preliminary data.</text>
</comment>
<dbReference type="SUPFAM" id="SSF52058">
    <property type="entry name" value="L domain-like"/>
    <property type="match status" value="1"/>
</dbReference>
<feature type="domain" description="Disease resistance R13L4/SHOC-2-like LRR" evidence="4">
    <location>
        <begin position="618"/>
        <end position="791"/>
    </location>
</feature>
<dbReference type="GO" id="GO:0006952">
    <property type="term" value="P:defense response"/>
    <property type="evidence" value="ECO:0007669"/>
    <property type="project" value="UniProtKB-KW"/>
</dbReference>
<dbReference type="EMBL" id="JBAMMX010000002">
    <property type="protein sequence ID" value="KAK6945892.1"/>
    <property type="molecule type" value="Genomic_DNA"/>
</dbReference>
<dbReference type="Gene3D" id="3.80.10.10">
    <property type="entry name" value="Ribonuclease Inhibitor"/>
    <property type="match status" value="3"/>
</dbReference>
<gene>
    <name evidence="5" type="ORF">RJ641_013436</name>
</gene>
<evidence type="ECO:0000256" key="1">
    <source>
        <dbReference type="ARBA" id="ARBA00022737"/>
    </source>
</evidence>
<dbReference type="InterPro" id="IPR032675">
    <property type="entry name" value="LRR_dom_sf"/>
</dbReference>
<feature type="domain" description="NB-ARC" evidence="3">
    <location>
        <begin position="3"/>
        <end position="113"/>
    </location>
</feature>
<evidence type="ECO:0000313" key="6">
    <source>
        <dbReference type="Proteomes" id="UP001370490"/>
    </source>
</evidence>
<dbReference type="AlphaFoldDB" id="A0AAN8WCP7"/>
<dbReference type="Proteomes" id="UP001370490">
    <property type="component" value="Unassembled WGS sequence"/>
</dbReference>